<keyword evidence="2" id="KW-1185">Reference proteome</keyword>
<dbReference type="AlphaFoldDB" id="A0A0L0BN08"/>
<name>A0A0L0BN08_LUCCU</name>
<dbReference type="Proteomes" id="UP000037069">
    <property type="component" value="Unassembled WGS sequence"/>
</dbReference>
<evidence type="ECO:0000313" key="2">
    <source>
        <dbReference type="Proteomes" id="UP000037069"/>
    </source>
</evidence>
<sequence>MPSTSTAVGLTKPTPIAMISSSFESKTLSIQSISVDFNLRLSASTTSIYINWGMYKETITVTFKAIGRIQDFISSDDNRLSIINAQKELQTAVTKEINGYRCNKVLNQHPHAISDIKSWLQAPFTDALIVLSLTQPMALISSSFDPLISVAHNGEYCRRPKKMHFDLNRMVKMTNVDH</sequence>
<proteinExistence type="predicted"/>
<reference evidence="1 2" key="1">
    <citation type="journal article" date="2015" name="Nat. Commun.">
        <title>Lucilia cuprina genome unlocks parasitic fly biology to underpin future interventions.</title>
        <authorList>
            <person name="Anstead C.A."/>
            <person name="Korhonen P.K."/>
            <person name="Young N.D."/>
            <person name="Hall R.S."/>
            <person name="Jex A.R."/>
            <person name="Murali S.C."/>
            <person name="Hughes D.S."/>
            <person name="Lee S.F."/>
            <person name="Perry T."/>
            <person name="Stroehlein A.J."/>
            <person name="Ansell B.R."/>
            <person name="Breugelmans B."/>
            <person name="Hofmann A."/>
            <person name="Qu J."/>
            <person name="Dugan S."/>
            <person name="Lee S.L."/>
            <person name="Chao H."/>
            <person name="Dinh H."/>
            <person name="Han Y."/>
            <person name="Doddapaneni H.V."/>
            <person name="Worley K.C."/>
            <person name="Muzny D.M."/>
            <person name="Ioannidis P."/>
            <person name="Waterhouse R.M."/>
            <person name="Zdobnov E.M."/>
            <person name="James P.J."/>
            <person name="Bagnall N.H."/>
            <person name="Kotze A.C."/>
            <person name="Gibbs R.A."/>
            <person name="Richards S."/>
            <person name="Batterham P."/>
            <person name="Gasser R.B."/>
        </authorList>
    </citation>
    <scope>NUCLEOTIDE SEQUENCE [LARGE SCALE GENOMIC DNA]</scope>
    <source>
        <strain evidence="1 2">LS</strain>
        <tissue evidence="1">Full body</tissue>
    </source>
</reference>
<organism evidence="1 2">
    <name type="scientific">Lucilia cuprina</name>
    <name type="common">Green bottle fly</name>
    <name type="synonym">Australian sheep blowfly</name>
    <dbReference type="NCBI Taxonomy" id="7375"/>
    <lineage>
        <taxon>Eukaryota</taxon>
        <taxon>Metazoa</taxon>
        <taxon>Ecdysozoa</taxon>
        <taxon>Arthropoda</taxon>
        <taxon>Hexapoda</taxon>
        <taxon>Insecta</taxon>
        <taxon>Pterygota</taxon>
        <taxon>Neoptera</taxon>
        <taxon>Endopterygota</taxon>
        <taxon>Diptera</taxon>
        <taxon>Brachycera</taxon>
        <taxon>Muscomorpha</taxon>
        <taxon>Oestroidea</taxon>
        <taxon>Calliphoridae</taxon>
        <taxon>Luciliinae</taxon>
        <taxon>Lucilia</taxon>
    </lineage>
</organism>
<dbReference type="EMBL" id="JRES01001619">
    <property type="protein sequence ID" value="KNC21495.1"/>
    <property type="molecule type" value="Genomic_DNA"/>
</dbReference>
<gene>
    <name evidence="1" type="ORF">FF38_06274</name>
</gene>
<comment type="caution">
    <text evidence="1">The sequence shown here is derived from an EMBL/GenBank/DDBJ whole genome shotgun (WGS) entry which is preliminary data.</text>
</comment>
<evidence type="ECO:0000313" key="1">
    <source>
        <dbReference type="EMBL" id="KNC21495.1"/>
    </source>
</evidence>
<protein>
    <submittedName>
        <fullName evidence="1">Uncharacterized protein</fullName>
    </submittedName>
</protein>
<accession>A0A0L0BN08</accession>